<dbReference type="HOGENOM" id="CLU_2318510_0_0_9"/>
<dbReference type="RefSeq" id="WP_006690719.1">
    <property type="nucleotide sequence ID" value="NZ_GG694007.1"/>
</dbReference>
<dbReference type="OrthoDB" id="9897676at2"/>
<accession>C4V208</accession>
<dbReference type="AlphaFoldDB" id="C4V208"/>
<dbReference type="STRING" id="638302.HMPREF0908_0455"/>
<protein>
    <submittedName>
        <fullName evidence="1">Uncharacterized protein</fullName>
    </submittedName>
</protein>
<dbReference type="EMBL" id="ACLA01000006">
    <property type="protein sequence ID" value="EEQ49139.1"/>
    <property type="molecule type" value="Genomic_DNA"/>
</dbReference>
<dbReference type="Proteomes" id="UP000005309">
    <property type="component" value="Unassembled WGS sequence"/>
</dbReference>
<reference evidence="1 2" key="1">
    <citation type="submission" date="2009-04" db="EMBL/GenBank/DDBJ databases">
        <authorList>
            <person name="Qin X."/>
            <person name="Bachman B."/>
            <person name="Battles P."/>
            <person name="Bell A."/>
            <person name="Bess C."/>
            <person name="Bickham C."/>
            <person name="Chaboub L."/>
            <person name="Chen D."/>
            <person name="Coyle M."/>
            <person name="Deiros D.R."/>
            <person name="Dinh H."/>
            <person name="Forbes L."/>
            <person name="Fowler G."/>
            <person name="Francisco L."/>
            <person name="Fu Q."/>
            <person name="Gubbala S."/>
            <person name="Hale W."/>
            <person name="Han Y."/>
            <person name="Hemphill L."/>
            <person name="Highlander S.K."/>
            <person name="Hirani K."/>
            <person name="Hogues M."/>
            <person name="Jackson L."/>
            <person name="Jakkamsetti A."/>
            <person name="Javaid M."/>
            <person name="Jiang H."/>
            <person name="Korchina V."/>
            <person name="Kovar C."/>
            <person name="Lara F."/>
            <person name="Lee S."/>
            <person name="Mata R."/>
            <person name="Mathew T."/>
            <person name="Moen C."/>
            <person name="Morales K."/>
            <person name="Munidasa M."/>
            <person name="Nazareth L."/>
            <person name="Ngo R."/>
            <person name="Nguyen L."/>
            <person name="Okwuonu G."/>
            <person name="Ongeri F."/>
            <person name="Patil S."/>
            <person name="Petrosino J."/>
            <person name="Pham C."/>
            <person name="Pham P."/>
            <person name="Pu L.-L."/>
            <person name="Puazo M."/>
            <person name="Raj R."/>
            <person name="Reid J."/>
            <person name="Rouhana J."/>
            <person name="Saada N."/>
            <person name="Shang Y."/>
            <person name="Simmons D."/>
            <person name="Thornton R."/>
            <person name="Warren J."/>
            <person name="Weissenberger G."/>
            <person name="Zhang J."/>
            <person name="Zhang L."/>
            <person name="Zhou C."/>
            <person name="Zhu D."/>
            <person name="Muzny D."/>
            <person name="Worley K."/>
            <person name="Gibbs R."/>
        </authorList>
    </citation>
    <scope>NUCLEOTIDE SEQUENCE [LARGE SCALE GENOMIC DNA]</scope>
    <source>
        <strain evidence="1 2">ATCC 43531</strain>
    </source>
</reference>
<dbReference type="GeneID" id="32477579"/>
<proteinExistence type="predicted"/>
<keyword evidence="2" id="KW-1185">Reference proteome</keyword>
<organism evidence="1 2">
    <name type="scientific">Selenomonas flueggei ATCC 43531</name>
    <dbReference type="NCBI Taxonomy" id="638302"/>
    <lineage>
        <taxon>Bacteria</taxon>
        <taxon>Bacillati</taxon>
        <taxon>Bacillota</taxon>
        <taxon>Negativicutes</taxon>
        <taxon>Selenomonadales</taxon>
        <taxon>Selenomonadaceae</taxon>
        <taxon>Selenomonas</taxon>
    </lineage>
</organism>
<evidence type="ECO:0000313" key="2">
    <source>
        <dbReference type="Proteomes" id="UP000005309"/>
    </source>
</evidence>
<name>C4V208_9FIRM</name>
<gene>
    <name evidence="1" type="ORF">HMPREF0908_0455</name>
</gene>
<sequence>MIPLYTSHTPSGVTVDLYMTPDRAYVHRAAADTEVIDVQGLNEAIAVIAAVALASGMTHDEMSELFLWKPAEEVYAPDELKWVTPETTFKVSRVYCNAR</sequence>
<comment type="caution">
    <text evidence="1">The sequence shown here is derived from an EMBL/GenBank/DDBJ whole genome shotgun (WGS) entry which is preliminary data.</text>
</comment>
<evidence type="ECO:0000313" key="1">
    <source>
        <dbReference type="EMBL" id="EEQ49139.1"/>
    </source>
</evidence>